<feature type="transmembrane region" description="Helical" evidence="1">
    <location>
        <begin position="123"/>
        <end position="146"/>
    </location>
</feature>
<keyword evidence="1" id="KW-0812">Transmembrane</keyword>
<proteinExistence type="predicted"/>
<feature type="transmembrane region" description="Helical" evidence="1">
    <location>
        <begin position="87"/>
        <end position="111"/>
    </location>
</feature>
<dbReference type="EMBL" id="CP036432">
    <property type="protein sequence ID" value="QDV83875.1"/>
    <property type="molecule type" value="Genomic_DNA"/>
</dbReference>
<keyword evidence="1" id="KW-0472">Membrane</keyword>
<dbReference type="RefSeq" id="WP_419581320.1">
    <property type="nucleotide sequence ID" value="NZ_CP036432.1"/>
</dbReference>
<evidence type="ECO:0000256" key="1">
    <source>
        <dbReference type="SAM" id="Phobius"/>
    </source>
</evidence>
<protein>
    <submittedName>
        <fullName evidence="2">Uncharacterized protein</fullName>
    </submittedName>
</protein>
<evidence type="ECO:0000313" key="3">
    <source>
        <dbReference type="Proteomes" id="UP000318081"/>
    </source>
</evidence>
<evidence type="ECO:0000313" key="2">
    <source>
        <dbReference type="EMBL" id="QDV83875.1"/>
    </source>
</evidence>
<name>A0ABX5XSB6_9BACT</name>
<accession>A0ABX5XSB6</accession>
<keyword evidence="3" id="KW-1185">Reference proteome</keyword>
<keyword evidence="1" id="KW-1133">Transmembrane helix</keyword>
<gene>
    <name evidence="2" type="ORF">TBK1r_28180</name>
</gene>
<dbReference type="Proteomes" id="UP000318081">
    <property type="component" value="Chromosome"/>
</dbReference>
<organism evidence="2 3">
    <name type="scientific">Stieleria magnilauensis</name>
    <dbReference type="NCBI Taxonomy" id="2527963"/>
    <lineage>
        <taxon>Bacteria</taxon>
        <taxon>Pseudomonadati</taxon>
        <taxon>Planctomycetota</taxon>
        <taxon>Planctomycetia</taxon>
        <taxon>Pirellulales</taxon>
        <taxon>Pirellulaceae</taxon>
        <taxon>Stieleria</taxon>
    </lineage>
</organism>
<sequence length="185" mass="21162">MTNQIQMQPTFRVQLPWEREEAKQRLRRAIQSDELSPHAEAAGWVIDFQIESADKRFWSPHLSVQLNCIDEPQSSEAFCRFSPRPEIWTMVMAIYLVAACCFFGALIFGFVQWSMGNPPWSLVVVPISIAVITGLHLASLVGQGWSRDQMDLLRARWDRTLELARDLTVVECQRRESANPVSRSG</sequence>
<reference evidence="2 3" key="1">
    <citation type="submission" date="2019-02" db="EMBL/GenBank/DDBJ databases">
        <title>Deep-cultivation of Planctomycetes and their phenomic and genomic characterization uncovers novel biology.</title>
        <authorList>
            <person name="Wiegand S."/>
            <person name="Jogler M."/>
            <person name="Boedeker C."/>
            <person name="Pinto D."/>
            <person name="Vollmers J."/>
            <person name="Rivas-Marin E."/>
            <person name="Kohn T."/>
            <person name="Peeters S.H."/>
            <person name="Heuer A."/>
            <person name="Rast P."/>
            <person name="Oberbeckmann S."/>
            <person name="Bunk B."/>
            <person name="Jeske O."/>
            <person name="Meyerdierks A."/>
            <person name="Storesund J.E."/>
            <person name="Kallscheuer N."/>
            <person name="Luecker S."/>
            <person name="Lage O.M."/>
            <person name="Pohl T."/>
            <person name="Merkel B.J."/>
            <person name="Hornburger P."/>
            <person name="Mueller R.-W."/>
            <person name="Bruemmer F."/>
            <person name="Labrenz M."/>
            <person name="Spormann A.M."/>
            <person name="Op den Camp H."/>
            <person name="Overmann J."/>
            <person name="Amann R."/>
            <person name="Jetten M.S.M."/>
            <person name="Mascher T."/>
            <person name="Medema M.H."/>
            <person name="Devos D.P."/>
            <person name="Kaster A.-K."/>
            <person name="Ovreas L."/>
            <person name="Rohde M."/>
            <person name="Galperin M.Y."/>
            <person name="Jogler C."/>
        </authorList>
    </citation>
    <scope>NUCLEOTIDE SEQUENCE [LARGE SCALE GENOMIC DNA]</scope>
    <source>
        <strain evidence="2 3">TBK1r</strain>
    </source>
</reference>